<dbReference type="Proteomes" id="UP000322976">
    <property type="component" value="Unassembled WGS sequence"/>
</dbReference>
<dbReference type="InterPro" id="IPR023298">
    <property type="entry name" value="ATPase_P-typ_TM_dom_sf"/>
</dbReference>
<evidence type="ECO:0000256" key="9">
    <source>
        <dbReference type="ARBA" id="ARBA00023136"/>
    </source>
</evidence>
<dbReference type="SUPFAM" id="SSF81660">
    <property type="entry name" value="Metal cation-transporting ATPase, ATP-binding domain N"/>
    <property type="match status" value="1"/>
</dbReference>
<evidence type="ECO:0000259" key="12">
    <source>
        <dbReference type="SMART" id="SM00831"/>
    </source>
</evidence>
<keyword evidence="9 11" id="KW-0472">Membrane</keyword>
<evidence type="ECO:0000256" key="11">
    <source>
        <dbReference type="SAM" id="Phobius"/>
    </source>
</evidence>
<dbReference type="FunFam" id="1.20.1110.10:FF:000065">
    <property type="entry name" value="Sarcoplasmic/endoplasmic reticulum calcium ATPase 1"/>
    <property type="match status" value="1"/>
</dbReference>
<comment type="caution">
    <text evidence="13">The sequence shown here is derived from an EMBL/GenBank/DDBJ whole genome shotgun (WGS) entry which is preliminary data.</text>
</comment>
<proteinExistence type="inferred from homology"/>
<dbReference type="SMART" id="SM00831">
    <property type="entry name" value="Cation_ATPase_N"/>
    <property type="match status" value="1"/>
</dbReference>
<dbReference type="InterPro" id="IPR023299">
    <property type="entry name" value="ATPase_P-typ_cyto_dom_N"/>
</dbReference>
<protein>
    <submittedName>
        <fullName evidence="13">Calcium-translocating P-type ATPase, SERCA-type</fullName>
    </submittedName>
</protein>
<comment type="subcellular location">
    <subcellularLocation>
        <location evidence="1">Membrane</location>
        <topology evidence="1">Multi-pass membrane protein</topology>
    </subcellularLocation>
</comment>
<dbReference type="PRINTS" id="PR00121">
    <property type="entry name" value="NAKATPASE"/>
</dbReference>
<dbReference type="Pfam" id="PF00690">
    <property type="entry name" value="Cation_ATPase_N"/>
    <property type="match status" value="1"/>
</dbReference>
<evidence type="ECO:0000256" key="3">
    <source>
        <dbReference type="ARBA" id="ARBA00022692"/>
    </source>
</evidence>
<keyword evidence="4" id="KW-0547">Nucleotide-binding</keyword>
<dbReference type="Gene3D" id="3.40.1110.10">
    <property type="entry name" value="Calcium-transporting ATPase, cytoplasmic domain N"/>
    <property type="match status" value="1"/>
</dbReference>
<evidence type="ECO:0000256" key="10">
    <source>
        <dbReference type="ARBA" id="ARBA00048694"/>
    </source>
</evidence>
<dbReference type="CDD" id="cd02089">
    <property type="entry name" value="P-type_ATPase_Ca_prok"/>
    <property type="match status" value="1"/>
</dbReference>
<dbReference type="SFLD" id="SFLDG00002">
    <property type="entry name" value="C1.7:_P-type_atpase_like"/>
    <property type="match status" value="1"/>
</dbReference>
<evidence type="ECO:0000256" key="6">
    <source>
        <dbReference type="ARBA" id="ARBA00022842"/>
    </source>
</evidence>
<keyword evidence="7" id="KW-1278">Translocase</keyword>
<dbReference type="InterPro" id="IPR001757">
    <property type="entry name" value="P_typ_ATPase"/>
</dbReference>
<dbReference type="InterPro" id="IPR018303">
    <property type="entry name" value="ATPase_P-typ_P_site"/>
</dbReference>
<evidence type="ECO:0000313" key="14">
    <source>
        <dbReference type="Proteomes" id="UP000322976"/>
    </source>
</evidence>
<organism evidence="13 14">
    <name type="scientific">Calorimonas adulescens</name>
    <dbReference type="NCBI Taxonomy" id="2606906"/>
    <lineage>
        <taxon>Bacteria</taxon>
        <taxon>Bacillati</taxon>
        <taxon>Bacillota</taxon>
        <taxon>Clostridia</taxon>
        <taxon>Thermoanaerobacterales</taxon>
        <taxon>Thermoanaerobacteraceae</taxon>
        <taxon>Calorimonas</taxon>
    </lineage>
</organism>
<feature type="transmembrane region" description="Helical" evidence="11">
    <location>
        <begin position="838"/>
        <end position="857"/>
    </location>
</feature>
<reference evidence="13 14" key="1">
    <citation type="submission" date="2019-08" db="EMBL/GenBank/DDBJ databases">
        <title>Calorimonas adulescens gen. nov., sp. nov., an anaerobic thermophilic bacterium from Sakhalin hot spring.</title>
        <authorList>
            <person name="Khomyakova M.A."/>
            <person name="Merkel A.Y."/>
            <person name="Novikov A."/>
            <person name="Bonch-Osmolovskaya E.A."/>
            <person name="Slobodkin A.I."/>
        </authorList>
    </citation>
    <scope>NUCLEOTIDE SEQUENCE [LARGE SCALE GENOMIC DNA]</scope>
    <source>
        <strain evidence="13 14">A05MB</strain>
    </source>
</reference>
<dbReference type="PANTHER" id="PTHR42861">
    <property type="entry name" value="CALCIUM-TRANSPORTING ATPASE"/>
    <property type="match status" value="1"/>
</dbReference>
<dbReference type="Pfam" id="PF00689">
    <property type="entry name" value="Cation_ATPase_C"/>
    <property type="match status" value="1"/>
</dbReference>
<dbReference type="RefSeq" id="WP_149544733.1">
    <property type="nucleotide sequence ID" value="NZ_VTPS01000004.1"/>
</dbReference>
<dbReference type="PRINTS" id="PR00119">
    <property type="entry name" value="CATATPASE"/>
</dbReference>
<dbReference type="SUPFAM" id="SSF81653">
    <property type="entry name" value="Calcium ATPase, transduction domain A"/>
    <property type="match status" value="1"/>
</dbReference>
<dbReference type="Gene3D" id="1.20.1110.10">
    <property type="entry name" value="Calcium-transporting ATPase, transmembrane domain"/>
    <property type="match status" value="1"/>
</dbReference>
<dbReference type="NCBIfam" id="TIGR01494">
    <property type="entry name" value="ATPase_P-type"/>
    <property type="match status" value="2"/>
</dbReference>
<dbReference type="GO" id="GO:0005524">
    <property type="term" value="F:ATP binding"/>
    <property type="evidence" value="ECO:0007669"/>
    <property type="project" value="UniProtKB-KW"/>
</dbReference>
<dbReference type="InterPro" id="IPR004014">
    <property type="entry name" value="ATPase_P-typ_cation-transptr_N"/>
</dbReference>
<keyword evidence="14" id="KW-1185">Reference proteome</keyword>
<dbReference type="InterPro" id="IPR005782">
    <property type="entry name" value="P-type_ATPase_IIA"/>
</dbReference>
<dbReference type="InterPro" id="IPR008250">
    <property type="entry name" value="ATPase_P-typ_transduc_dom_A_sf"/>
</dbReference>
<evidence type="ECO:0000256" key="1">
    <source>
        <dbReference type="ARBA" id="ARBA00004141"/>
    </source>
</evidence>
<feature type="transmembrane region" description="Helical" evidence="11">
    <location>
        <begin position="772"/>
        <end position="794"/>
    </location>
</feature>
<feature type="transmembrane region" description="Helical" evidence="11">
    <location>
        <begin position="53"/>
        <end position="76"/>
    </location>
</feature>
<dbReference type="InterPro" id="IPR023214">
    <property type="entry name" value="HAD_sf"/>
</dbReference>
<evidence type="ECO:0000256" key="2">
    <source>
        <dbReference type="ARBA" id="ARBA00005675"/>
    </source>
</evidence>
<keyword evidence="8 11" id="KW-1133">Transmembrane helix</keyword>
<feature type="domain" description="Cation-transporting P-type ATPase N-terminal" evidence="12">
    <location>
        <begin position="14"/>
        <end position="78"/>
    </location>
</feature>
<evidence type="ECO:0000256" key="8">
    <source>
        <dbReference type="ARBA" id="ARBA00022989"/>
    </source>
</evidence>
<dbReference type="SUPFAM" id="SSF81665">
    <property type="entry name" value="Calcium ATPase, transmembrane domain M"/>
    <property type="match status" value="1"/>
</dbReference>
<dbReference type="Gene3D" id="3.40.50.1000">
    <property type="entry name" value="HAD superfamily/HAD-like"/>
    <property type="match status" value="1"/>
</dbReference>
<comment type="similarity">
    <text evidence="2">Belongs to the cation transport ATPase (P-type) (TC 3.A.3) family. Type IIA subfamily.</text>
</comment>
<keyword evidence="6" id="KW-0460">Magnesium</keyword>
<accession>A0A5D8QF57</accession>
<dbReference type="Pfam" id="PF00122">
    <property type="entry name" value="E1-E2_ATPase"/>
    <property type="match status" value="1"/>
</dbReference>
<sequence length="891" mass="97463">MLKTNKGIEKDDIYFFNVNVDINGLSDMEAEARLRQFGTNELKKKKRKTAIEIFLSQFTDFIVLVLIAATVISFFLGEIIDASAILIIVVINAVFGFIQEYRTERSLEALKEMSAPSAHVIRNGKIMEISASMVVPQDVILIKAGDVVPADAALIEANNITVNESLLTGESLPVHKSTVKISGGMFIDIKKENMVYMGCPVVNGNGKAYVLATGMNTEMGKIADMLQDIKDDSTPLQKRLDRIGKELVGISLGICLIMIILGILYGQSTYNMFFAGISLAVAAIPEGLPAIVTVSLAIGVQNMLKRNALVRRLPAVETLGCTNVICSDKTGTLTENKMTVKKIFVDNKIIDVSGIGFNLQGNFSISGKKANIRSFPTMDLLLKTAVLCNKSELRIPKKGNVEAVGDPTETALLVVAHKAGYTSKNLLTMFKPVGEIPFDSDRKLMSTIFRSSNGDIYIFVKGAPDRLIELCSSYQVENKVMPLSLTYKRMITSVNNEMAGSAMRVLGLAYKKINFIPRELKPSEIESSLTFLGLMAMVDPPRTGVTESVLSCKRAGIIPVMITGDHRITAMAIAKEIGICNNTNESITGEELDKLSDKEFEKKVKNIRVFARVNPGHKLRIVRALKKNGYIVAMTGDGVNDAPALKEADIGIAMGKSGTEVAKEAASMILLDDNFTSIVKAIMEGRIIYDNIRKSIRYLLSCNLGEMLMMFVATAINMTLPLIPLQILWINLVTDGLPALALGMDPPEPDIMEKPPRPTNEGIFSRGLGPHILFSGLIIGASSLTAFSLTQYLSNGNVELSRTVSFATLIIAELLNALECRSEAHTIFEAGLFKNIYLILACLSSFILLLIVLYIPPLRLIFKTTPLNLDSWAIVIVFSTIEFALNNIFKK</sequence>
<gene>
    <name evidence="13" type="ORF">FWJ32_04265</name>
</gene>
<dbReference type="PROSITE" id="PS00154">
    <property type="entry name" value="ATPASE_E1_E2"/>
    <property type="match status" value="1"/>
</dbReference>
<evidence type="ECO:0000256" key="7">
    <source>
        <dbReference type="ARBA" id="ARBA00022967"/>
    </source>
</evidence>
<dbReference type="SUPFAM" id="SSF56784">
    <property type="entry name" value="HAD-like"/>
    <property type="match status" value="1"/>
</dbReference>
<dbReference type="FunFam" id="3.40.50.1000:FF:000028">
    <property type="entry name" value="Calcium-transporting P-type ATPase, putative"/>
    <property type="match status" value="1"/>
</dbReference>
<dbReference type="InterPro" id="IPR044492">
    <property type="entry name" value="P_typ_ATPase_HD_dom"/>
</dbReference>
<evidence type="ECO:0000256" key="4">
    <source>
        <dbReference type="ARBA" id="ARBA00022741"/>
    </source>
</evidence>
<dbReference type="GO" id="GO:0016020">
    <property type="term" value="C:membrane"/>
    <property type="evidence" value="ECO:0007669"/>
    <property type="project" value="UniProtKB-SubCell"/>
</dbReference>
<dbReference type="GO" id="GO:0016887">
    <property type="term" value="F:ATP hydrolysis activity"/>
    <property type="evidence" value="ECO:0007669"/>
    <property type="project" value="InterPro"/>
</dbReference>
<dbReference type="AlphaFoldDB" id="A0A5D8QF57"/>
<evidence type="ECO:0000313" key="13">
    <source>
        <dbReference type="EMBL" id="TZE82819.1"/>
    </source>
</evidence>
<keyword evidence="5" id="KW-0067">ATP-binding</keyword>
<feature type="transmembrane region" description="Helical" evidence="11">
    <location>
        <begin position="272"/>
        <end position="298"/>
    </location>
</feature>
<dbReference type="SFLD" id="SFLDS00003">
    <property type="entry name" value="Haloacid_Dehalogenase"/>
    <property type="match status" value="1"/>
</dbReference>
<dbReference type="FunFam" id="3.40.50.1000:FF:000001">
    <property type="entry name" value="Phospholipid-transporting ATPase IC"/>
    <property type="match status" value="1"/>
</dbReference>
<dbReference type="Pfam" id="PF08282">
    <property type="entry name" value="Hydrolase_3"/>
    <property type="match status" value="1"/>
</dbReference>
<dbReference type="GO" id="GO:0005388">
    <property type="term" value="F:P-type calcium transporter activity"/>
    <property type="evidence" value="ECO:0007669"/>
    <property type="project" value="UniProtKB-EC"/>
</dbReference>
<dbReference type="EMBL" id="VTPS01000004">
    <property type="protein sequence ID" value="TZE82819.1"/>
    <property type="molecule type" value="Genomic_DNA"/>
</dbReference>
<dbReference type="Pfam" id="PF13246">
    <property type="entry name" value="Cation_ATPase"/>
    <property type="match status" value="1"/>
</dbReference>
<feature type="transmembrane region" description="Helical" evidence="11">
    <location>
        <begin position="247"/>
        <end position="266"/>
    </location>
</feature>
<feature type="transmembrane region" description="Helical" evidence="11">
    <location>
        <begin position="82"/>
        <end position="98"/>
    </location>
</feature>
<dbReference type="SFLD" id="SFLDF00027">
    <property type="entry name" value="p-type_atpase"/>
    <property type="match status" value="1"/>
</dbReference>
<dbReference type="NCBIfam" id="TIGR01116">
    <property type="entry name" value="ATPase-IIA1_Ca"/>
    <property type="match status" value="1"/>
</dbReference>
<evidence type="ECO:0000256" key="5">
    <source>
        <dbReference type="ARBA" id="ARBA00022840"/>
    </source>
</evidence>
<feature type="transmembrane region" description="Helical" evidence="11">
    <location>
        <begin position="869"/>
        <end position="889"/>
    </location>
</feature>
<name>A0A5D8QF57_9THEO</name>
<dbReference type="InterPro" id="IPR036412">
    <property type="entry name" value="HAD-like_sf"/>
</dbReference>
<comment type="catalytic activity">
    <reaction evidence="10">
        <text>Ca(2+)(in) + ATP + H2O = Ca(2+)(out) + ADP + phosphate + H(+)</text>
        <dbReference type="Rhea" id="RHEA:18105"/>
        <dbReference type="ChEBI" id="CHEBI:15377"/>
        <dbReference type="ChEBI" id="CHEBI:15378"/>
        <dbReference type="ChEBI" id="CHEBI:29108"/>
        <dbReference type="ChEBI" id="CHEBI:30616"/>
        <dbReference type="ChEBI" id="CHEBI:43474"/>
        <dbReference type="ChEBI" id="CHEBI:456216"/>
        <dbReference type="EC" id="7.2.2.10"/>
    </reaction>
</comment>
<keyword evidence="3 11" id="KW-0812">Transmembrane</keyword>
<dbReference type="InterPro" id="IPR059000">
    <property type="entry name" value="ATPase_P-type_domA"/>
</dbReference>
<dbReference type="InterPro" id="IPR006068">
    <property type="entry name" value="ATPase_P-typ_cation-transptr_C"/>
</dbReference>
<dbReference type="Gene3D" id="2.70.150.10">
    <property type="entry name" value="Calcium-transporting ATPase, cytoplasmic transduction domain A"/>
    <property type="match status" value="1"/>
</dbReference>